<evidence type="ECO:0000259" key="7">
    <source>
        <dbReference type="Pfam" id="PF00884"/>
    </source>
</evidence>
<keyword evidence="9" id="KW-1185">Reference proteome</keyword>
<feature type="domain" description="Sulfatase N-terminal" evidence="7">
    <location>
        <begin position="33"/>
        <end position="377"/>
    </location>
</feature>
<accession>A0A1U7CX31</accession>
<protein>
    <submittedName>
        <fullName evidence="8">Arylsulfatase</fullName>
        <ecNumber evidence="8">3.1.6.1</ecNumber>
    </submittedName>
</protein>
<dbReference type="EMBL" id="CP019082">
    <property type="protein sequence ID" value="APW63443.1"/>
    <property type="molecule type" value="Genomic_DNA"/>
</dbReference>
<comment type="similarity">
    <text evidence="2">Belongs to the sulfatase family.</text>
</comment>
<evidence type="ECO:0000313" key="8">
    <source>
        <dbReference type="EMBL" id="APW63443.1"/>
    </source>
</evidence>
<dbReference type="Gene3D" id="3.40.720.10">
    <property type="entry name" value="Alkaline Phosphatase, subunit A"/>
    <property type="match status" value="1"/>
</dbReference>
<keyword evidence="6" id="KW-0106">Calcium</keyword>
<dbReference type="InterPro" id="IPR000917">
    <property type="entry name" value="Sulfatase_N"/>
</dbReference>
<dbReference type="PANTHER" id="PTHR42693">
    <property type="entry name" value="ARYLSULFATASE FAMILY MEMBER"/>
    <property type="match status" value="1"/>
</dbReference>
<dbReference type="InterPro" id="IPR050738">
    <property type="entry name" value="Sulfatase"/>
</dbReference>
<organism evidence="8 9">
    <name type="scientific">Paludisphaera borealis</name>
    <dbReference type="NCBI Taxonomy" id="1387353"/>
    <lineage>
        <taxon>Bacteria</taxon>
        <taxon>Pseudomonadati</taxon>
        <taxon>Planctomycetota</taxon>
        <taxon>Planctomycetia</taxon>
        <taxon>Isosphaerales</taxon>
        <taxon>Isosphaeraceae</taxon>
        <taxon>Paludisphaera</taxon>
    </lineage>
</organism>
<dbReference type="PANTHER" id="PTHR42693:SF42">
    <property type="entry name" value="ARYLSULFATASE G"/>
    <property type="match status" value="1"/>
</dbReference>
<name>A0A1U7CX31_9BACT</name>
<sequence length="487" mass="55094">MVMAHRLKGMVSPLSILLLSLVATAFAWGEERPNIVFLYADDMTYAAVHALGNSEIQTPNLDRMVRRGTTFTHAYNQGGFHGAICVASRTMLLTGRYVWHARDFDQQFQKDAKNVLLWPERMKASGYDTYMTGKWHVPLPVKSIFDTVAHYRPGGMPRTVAQSYDRPREDQPDTWKAWDESLGGYWEGGRHWSAVAADDALAFLKTAEKRPNPFFLYIAFNAPHDPRQSPKSFIDRYPLENIKLPASFLPEYPWKKEIGCMPETRDEALAPFPRTEHAVKVHRQEYYAIITHLDEQIGRVLDAIEKSPEAANTYLFFTADHGLAVGHHGLVGKQNLFDHSVRVPFIAVGPKFAADKRIDAAIYLQDVAPTTLELAGVPVPPEIQFKSLLPLVRGKESVHYDAIYGAYMNLQRSVTQDGYKLLLYPEVPKVLLFNLTDDPDELHDLSDDPAQKDRIARLFRRLTALQPETGDTLDLTAKFPQLTLSSD</sequence>
<keyword evidence="4" id="KW-0732">Signal</keyword>
<dbReference type="Proteomes" id="UP000186309">
    <property type="component" value="Chromosome"/>
</dbReference>
<dbReference type="Pfam" id="PF00884">
    <property type="entry name" value="Sulfatase"/>
    <property type="match status" value="1"/>
</dbReference>
<evidence type="ECO:0000256" key="2">
    <source>
        <dbReference type="ARBA" id="ARBA00008779"/>
    </source>
</evidence>
<dbReference type="GO" id="GO:0046872">
    <property type="term" value="F:metal ion binding"/>
    <property type="evidence" value="ECO:0007669"/>
    <property type="project" value="UniProtKB-KW"/>
</dbReference>
<dbReference type="AlphaFoldDB" id="A0A1U7CX31"/>
<comment type="cofactor">
    <cofactor evidence="1">
        <name>Ca(2+)</name>
        <dbReference type="ChEBI" id="CHEBI:29108"/>
    </cofactor>
</comment>
<evidence type="ECO:0000256" key="5">
    <source>
        <dbReference type="ARBA" id="ARBA00022801"/>
    </source>
</evidence>
<evidence type="ECO:0000256" key="3">
    <source>
        <dbReference type="ARBA" id="ARBA00022723"/>
    </source>
</evidence>
<dbReference type="KEGG" id="pbor:BSF38_05010"/>
<evidence type="ECO:0000256" key="1">
    <source>
        <dbReference type="ARBA" id="ARBA00001913"/>
    </source>
</evidence>
<evidence type="ECO:0000256" key="4">
    <source>
        <dbReference type="ARBA" id="ARBA00022729"/>
    </source>
</evidence>
<dbReference type="InterPro" id="IPR017850">
    <property type="entry name" value="Alkaline_phosphatase_core_sf"/>
</dbReference>
<keyword evidence="3" id="KW-0479">Metal-binding</keyword>
<reference evidence="9" key="1">
    <citation type="submission" date="2016-12" db="EMBL/GenBank/DDBJ databases">
        <title>Comparative genomics of four Isosphaeraceae planctomycetes: a common pool of plasmids and glycoside hydrolase genes.</title>
        <authorList>
            <person name="Ivanova A."/>
        </authorList>
    </citation>
    <scope>NUCLEOTIDE SEQUENCE [LARGE SCALE GENOMIC DNA]</scope>
    <source>
        <strain evidence="9">PX4</strain>
    </source>
</reference>
<gene>
    <name evidence="8" type="ORF">BSF38_05010</name>
</gene>
<evidence type="ECO:0000313" key="9">
    <source>
        <dbReference type="Proteomes" id="UP000186309"/>
    </source>
</evidence>
<proteinExistence type="inferred from homology"/>
<evidence type="ECO:0000256" key="6">
    <source>
        <dbReference type="ARBA" id="ARBA00022837"/>
    </source>
</evidence>
<dbReference type="SUPFAM" id="SSF53649">
    <property type="entry name" value="Alkaline phosphatase-like"/>
    <property type="match status" value="1"/>
</dbReference>
<keyword evidence="5 8" id="KW-0378">Hydrolase</keyword>
<dbReference type="EC" id="3.1.6.1" evidence="8"/>
<dbReference type="GO" id="GO:0004065">
    <property type="term" value="F:arylsulfatase activity"/>
    <property type="evidence" value="ECO:0007669"/>
    <property type="project" value="UniProtKB-EC"/>
</dbReference>
<dbReference type="STRING" id="1387353.BSF38_05010"/>
<dbReference type="CDD" id="cd16155">
    <property type="entry name" value="sulfatase_like"/>
    <property type="match status" value="1"/>
</dbReference>